<comment type="caution">
    <text evidence="2">The sequence shown here is derived from an EMBL/GenBank/DDBJ whole genome shotgun (WGS) entry which is preliminary data.</text>
</comment>
<feature type="compositionally biased region" description="Low complexity" evidence="1">
    <location>
        <begin position="298"/>
        <end position="310"/>
    </location>
</feature>
<dbReference type="Proteomes" id="UP000562984">
    <property type="component" value="Unassembled WGS sequence"/>
</dbReference>
<feature type="region of interest" description="Disordered" evidence="1">
    <location>
        <begin position="350"/>
        <end position="373"/>
    </location>
</feature>
<organism evidence="2 3">
    <name type="scientific">Nakamurella aerolata</name>
    <dbReference type="NCBI Taxonomy" id="1656892"/>
    <lineage>
        <taxon>Bacteria</taxon>
        <taxon>Bacillati</taxon>
        <taxon>Actinomycetota</taxon>
        <taxon>Actinomycetes</taxon>
        <taxon>Nakamurellales</taxon>
        <taxon>Nakamurellaceae</taxon>
        <taxon>Nakamurella</taxon>
    </lineage>
</organism>
<evidence type="ECO:0000256" key="1">
    <source>
        <dbReference type="SAM" id="MobiDB-lite"/>
    </source>
</evidence>
<dbReference type="RefSeq" id="WP_171200858.1">
    <property type="nucleotide sequence ID" value="NZ_JABEND010000010.1"/>
</dbReference>
<name>A0A849A9F2_9ACTN</name>
<dbReference type="AlphaFoldDB" id="A0A849A9F2"/>
<feature type="region of interest" description="Disordered" evidence="1">
    <location>
        <begin position="275"/>
        <end position="310"/>
    </location>
</feature>
<dbReference type="EMBL" id="JABEND010000010">
    <property type="protein sequence ID" value="NNG37169.1"/>
    <property type="molecule type" value="Genomic_DNA"/>
</dbReference>
<protein>
    <submittedName>
        <fullName evidence="2">Uncharacterized protein</fullName>
    </submittedName>
</protein>
<feature type="compositionally biased region" description="Basic and acidic residues" evidence="1">
    <location>
        <begin position="363"/>
        <end position="373"/>
    </location>
</feature>
<accession>A0A849A9F2</accession>
<evidence type="ECO:0000313" key="3">
    <source>
        <dbReference type="Proteomes" id="UP000562984"/>
    </source>
</evidence>
<gene>
    <name evidence="2" type="ORF">HKD39_15950</name>
</gene>
<keyword evidence="3" id="KW-1185">Reference proteome</keyword>
<feature type="region of interest" description="Disordered" evidence="1">
    <location>
        <begin position="59"/>
        <end position="82"/>
    </location>
</feature>
<sequence>MSSVRLPLVDDWTQHLFAELQRSRTLFGVGVDGAEQSAVGSGMAAIRAVVCGEPIPEQTDAVDGTALGGDGPAGDGHQPGEPTAAGALREYLRGVAAGIAAAGADGSVIPLVAGLVTGGAQLRFHALDSVPAAGGVSAGELASRAGLAAADVAGDGGDVGEVARAFAEAAQSGWSQRLTAESGAAEPTGIARQQFRLRVLLRAVAVALSRAAGAEVAPPRAGCGAEPGSPGGRAFLAELTFSVDTAGRGDALVAALQDALDPLGTDLRVWYAPGTDANERNTAPAADAKSGRGSRVHQAAGQNQSGQNQSGAVAFHLHTTRPGEAITQVYALTTPFELSVRTLEPALHPSDGFDGWAGPNQRDTSDGFGEPHD</sequence>
<evidence type="ECO:0000313" key="2">
    <source>
        <dbReference type="EMBL" id="NNG37169.1"/>
    </source>
</evidence>
<reference evidence="2 3" key="1">
    <citation type="submission" date="2020-05" db="EMBL/GenBank/DDBJ databases">
        <title>Nakamurella sp. DB0629 isolated from air conditioner.</title>
        <authorList>
            <person name="Kim D.H."/>
            <person name="Kim D.-U."/>
        </authorList>
    </citation>
    <scope>NUCLEOTIDE SEQUENCE [LARGE SCALE GENOMIC DNA]</scope>
    <source>
        <strain evidence="2 3">DB0629</strain>
    </source>
</reference>
<proteinExistence type="predicted"/>